<dbReference type="SUPFAM" id="SSF46689">
    <property type="entry name" value="Homeodomain-like"/>
    <property type="match status" value="1"/>
</dbReference>
<evidence type="ECO:0000256" key="2">
    <source>
        <dbReference type="ARBA" id="ARBA00023125"/>
    </source>
</evidence>
<keyword evidence="3" id="KW-0804">Transcription</keyword>
<dbReference type="Gene3D" id="1.10.10.60">
    <property type="entry name" value="Homeodomain-like"/>
    <property type="match status" value="1"/>
</dbReference>
<gene>
    <name evidence="5" type="ORF">CBF29_11325</name>
</gene>
<dbReference type="PRINTS" id="PR00032">
    <property type="entry name" value="HTHARAC"/>
</dbReference>
<keyword evidence="2" id="KW-0238">DNA-binding</keyword>
<keyword evidence="1" id="KW-0805">Transcription regulation</keyword>
<dbReference type="InterPro" id="IPR018060">
    <property type="entry name" value="HTH_AraC"/>
</dbReference>
<feature type="domain" description="HTH araC/xylS-type" evidence="4">
    <location>
        <begin position="1"/>
        <end position="41"/>
    </location>
</feature>
<comment type="caution">
    <text evidence="5">The sequence shown here is derived from an EMBL/GenBank/DDBJ whole genome shotgun (WGS) entry which is preliminary data.</text>
</comment>
<evidence type="ECO:0000313" key="5">
    <source>
        <dbReference type="EMBL" id="RSU09588.1"/>
    </source>
</evidence>
<dbReference type="PROSITE" id="PS01124">
    <property type="entry name" value="HTH_ARAC_FAMILY_2"/>
    <property type="match status" value="1"/>
</dbReference>
<dbReference type="InterPro" id="IPR009057">
    <property type="entry name" value="Homeodomain-like_sf"/>
</dbReference>
<accession>A0A430AN94</accession>
<protein>
    <recommendedName>
        <fullName evidence="4">HTH araC/xylS-type domain-containing protein</fullName>
    </recommendedName>
</protein>
<dbReference type="GO" id="GO:0003700">
    <property type="term" value="F:DNA-binding transcription factor activity"/>
    <property type="evidence" value="ECO:0007669"/>
    <property type="project" value="InterPro"/>
</dbReference>
<dbReference type="GO" id="GO:0043565">
    <property type="term" value="F:sequence-specific DNA binding"/>
    <property type="evidence" value="ECO:0007669"/>
    <property type="project" value="InterPro"/>
</dbReference>
<reference evidence="5 6" key="1">
    <citation type="submission" date="2017-05" db="EMBL/GenBank/DDBJ databases">
        <title>Vagococcus spp. assemblies.</title>
        <authorList>
            <person name="Gulvik C.A."/>
        </authorList>
    </citation>
    <scope>NUCLEOTIDE SEQUENCE [LARGE SCALE GENOMIC DNA]</scope>
    <source>
        <strain evidence="5 6">CCUG 51432</strain>
    </source>
</reference>
<name>A0A430AN94_9ENTE</name>
<evidence type="ECO:0000259" key="4">
    <source>
        <dbReference type="PROSITE" id="PS01124"/>
    </source>
</evidence>
<evidence type="ECO:0000256" key="3">
    <source>
        <dbReference type="ARBA" id="ARBA00023163"/>
    </source>
</evidence>
<dbReference type="Pfam" id="PF00165">
    <property type="entry name" value="HTH_AraC"/>
    <property type="match status" value="1"/>
</dbReference>
<dbReference type="InterPro" id="IPR020449">
    <property type="entry name" value="Tscrpt_reg_AraC-type_HTH"/>
</dbReference>
<keyword evidence="6" id="KW-1185">Reference proteome</keyword>
<evidence type="ECO:0000256" key="1">
    <source>
        <dbReference type="ARBA" id="ARBA00023015"/>
    </source>
</evidence>
<evidence type="ECO:0000313" key="6">
    <source>
        <dbReference type="Proteomes" id="UP000287605"/>
    </source>
</evidence>
<dbReference type="EMBL" id="NGKA01000020">
    <property type="protein sequence ID" value="RSU09588.1"/>
    <property type="molecule type" value="Genomic_DNA"/>
</dbReference>
<sequence length="47" mass="5562">MLNTLLRSTAIIKKLGFENRTVFYTHFKKKFGVTPNQYRLLSKSKNK</sequence>
<organism evidence="5 6">
    <name type="scientific">Vagococcus elongatus</name>
    <dbReference type="NCBI Taxonomy" id="180344"/>
    <lineage>
        <taxon>Bacteria</taxon>
        <taxon>Bacillati</taxon>
        <taxon>Bacillota</taxon>
        <taxon>Bacilli</taxon>
        <taxon>Lactobacillales</taxon>
        <taxon>Enterococcaceae</taxon>
        <taxon>Vagococcus</taxon>
    </lineage>
</organism>
<dbReference type="AlphaFoldDB" id="A0A430AN94"/>
<proteinExistence type="predicted"/>
<dbReference type="Proteomes" id="UP000287605">
    <property type="component" value="Unassembled WGS sequence"/>
</dbReference>